<name>A0AAE1E6T7_9GAST</name>
<keyword evidence="2" id="KW-1185">Reference proteome</keyword>
<organism evidence="1 2">
    <name type="scientific">Elysia crispata</name>
    <name type="common">lettuce slug</name>
    <dbReference type="NCBI Taxonomy" id="231223"/>
    <lineage>
        <taxon>Eukaryota</taxon>
        <taxon>Metazoa</taxon>
        <taxon>Spiralia</taxon>
        <taxon>Lophotrochozoa</taxon>
        <taxon>Mollusca</taxon>
        <taxon>Gastropoda</taxon>
        <taxon>Heterobranchia</taxon>
        <taxon>Euthyneura</taxon>
        <taxon>Panpulmonata</taxon>
        <taxon>Sacoglossa</taxon>
        <taxon>Placobranchoidea</taxon>
        <taxon>Plakobranchidae</taxon>
        <taxon>Elysia</taxon>
    </lineage>
</organism>
<evidence type="ECO:0000313" key="2">
    <source>
        <dbReference type="Proteomes" id="UP001283361"/>
    </source>
</evidence>
<evidence type="ECO:0000313" key="1">
    <source>
        <dbReference type="EMBL" id="KAK3796529.1"/>
    </source>
</evidence>
<dbReference type="AlphaFoldDB" id="A0AAE1E6T7"/>
<dbReference type="Proteomes" id="UP001283361">
    <property type="component" value="Unassembled WGS sequence"/>
</dbReference>
<gene>
    <name evidence="1" type="ORF">RRG08_003247</name>
</gene>
<accession>A0AAE1E6T7</accession>
<proteinExistence type="predicted"/>
<reference evidence="1" key="1">
    <citation type="journal article" date="2023" name="G3 (Bethesda)">
        <title>A reference genome for the long-term kleptoplast-retaining sea slug Elysia crispata morphotype clarki.</title>
        <authorList>
            <person name="Eastman K.E."/>
            <person name="Pendleton A.L."/>
            <person name="Shaikh M.A."/>
            <person name="Suttiyut T."/>
            <person name="Ogas R."/>
            <person name="Tomko P."/>
            <person name="Gavelis G."/>
            <person name="Widhalm J.R."/>
            <person name="Wisecaver J.H."/>
        </authorList>
    </citation>
    <scope>NUCLEOTIDE SEQUENCE</scope>
    <source>
        <strain evidence="1">ECLA1</strain>
    </source>
</reference>
<comment type="caution">
    <text evidence="1">The sequence shown here is derived from an EMBL/GenBank/DDBJ whole genome shotgun (WGS) entry which is preliminary data.</text>
</comment>
<protein>
    <submittedName>
        <fullName evidence="1">Uncharacterized protein</fullName>
    </submittedName>
</protein>
<sequence length="173" mass="20014">MGIIGTAAPSEKLSGLIRRFTSVSARQTYTRGHISVHFYSSSKTEISLKYEELQDFRIEDIARKLDLFMGSVMASTITSNRLVWTDANSMRGKLSWSEHDHPLAHDRHAAHTHELRIIPPTYKVKPELTFDQPPWWKVQLLVNNEPAEIENYLRYLSLRLVEFHTQMSYLGTI</sequence>
<dbReference type="EMBL" id="JAWDGP010000875">
    <property type="protein sequence ID" value="KAK3796529.1"/>
    <property type="molecule type" value="Genomic_DNA"/>
</dbReference>